<feature type="region of interest" description="Disordered" evidence="5">
    <location>
        <begin position="2390"/>
        <end position="2448"/>
    </location>
</feature>
<dbReference type="PROSITE" id="PS00022">
    <property type="entry name" value="EGF_1"/>
    <property type="match status" value="1"/>
</dbReference>
<dbReference type="Pfam" id="PF00069">
    <property type="entry name" value="Pkinase"/>
    <property type="match status" value="1"/>
</dbReference>
<dbReference type="Gene3D" id="2.60.120.740">
    <property type="match status" value="1"/>
</dbReference>
<dbReference type="GO" id="GO:0005524">
    <property type="term" value="F:ATP binding"/>
    <property type="evidence" value="ECO:0007669"/>
    <property type="project" value="InterPro"/>
</dbReference>
<dbReference type="GO" id="GO:0030246">
    <property type="term" value="F:carbohydrate binding"/>
    <property type="evidence" value="ECO:0007669"/>
    <property type="project" value="InterPro"/>
</dbReference>
<evidence type="ECO:0000256" key="3">
    <source>
        <dbReference type="PROSITE-ProRule" id="PRU00076"/>
    </source>
</evidence>
<dbReference type="PROSITE" id="PS50011">
    <property type="entry name" value="PROTEIN_KINASE_DOM"/>
    <property type="match status" value="1"/>
</dbReference>
<evidence type="ECO:0000256" key="5">
    <source>
        <dbReference type="SAM" id="MobiDB-lite"/>
    </source>
</evidence>
<dbReference type="Proteomes" id="UP000838412">
    <property type="component" value="Chromosome 11"/>
</dbReference>
<feature type="region of interest" description="Disordered" evidence="5">
    <location>
        <begin position="884"/>
        <end position="951"/>
    </location>
</feature>
<evidence type="ECO:0000259" key="7">
    <source>
        <dbReference type="PROSITE" id="PS50011"/>
    </source>
</evidence>
<gene>
    <name evidence="12" type="primary">EDIL3</name>
    <name evidence="12" type="ORF">BLAG_LOCUS4669</name>
</gene>
<dbReference type="Gene3D" id="2.60.120.260">
    <property type="entry name" value="Galactose-binding domain-like"/>
    <property type="match status" value="1"/>
</dbReference>
<feature type="region of interest" description="Disordered" evidence="5">
    <location>
        <begin position="187"/>
        <end position="214"/>
    </location>
</feature>
<dbReference type="CDD" id="cd00057">
    <property type="entry name" value="FA58C"/>
    <property type="match status" value="1"/>
</dbReference>
<feature type="compositionally biased region" description="Polar residues" evidence="5">
    <location>
        <begin position="2480"/>
        <end position="2496"/>
    </location>
</feature>
<keyword evidence="6" id="KW-0472">Membrane</keyword>
<dbReference type="SUPFAM" id="SSF57492">
    <property type="entry name" value="Trefoil"/>
    <property type="match status" value="1"/>
</dbReference>
<feature type="region of interest" description="Disordered" evidence="5">
    <location>
        <begin position="2470"/>
        <end position="2519"/>
    </location>
</feature>
<evidence type="ECO:0000313" key="12">
    <source>
        <dbReference type="EMBL" id="CAH1240852.1"/>
    </source>
</evidence>
<dbReference type="InterPro" id="IPR011009">
    <property type="entry name" value="Kinase-like_dom_sf"/>
</dbReference>
<feature type="region of interest" description="Disordered" evidence="5">
    <location>
        <begin position="1123"/>
        <end position="1204"/>
    </location>
</feature>
<feature type="disulfide bond" evidence="3">
    <location>
        <begin position="585"/>
        <end position="594"/>
    </location>
</feature>
<feature type="domain" description="SUEL-type lectin" evidence="10">
    <location>
        <begin position="323"/>
        <end position="404"/>
    </location>
</feature>
<feature type="region of interest" description="Disordered" evidence="5">
    <location>
        <begin position="248"/>
        <end position="270"/>
    </location>
</feature>
<feature type="region of interest" description="Disordered" evidence="5">
    <location>
        <begin position="33"/>
        <end position="173"/>
    </location>
</feature>
<dbReference type="InterPro" id="IPR008979">
    <property type="entry name" value="Galactose-bd-like_sf"/>
</dbReference>
<dbReference type="Pfam" id="PF00754">
    <property type="entry name" value="F5_F8_type_C"/>
    <property type="match status" value="1"/>
</dbReference>
<reference evidence="12" key="1">
    <citation type="submission" date="2022-01" db="EMBL/GenBank/DDBJ databases">
        <authorList>
            <person name="Braso-Vives M."/>
        </authorList>
    </citation>
    <scope>NUCLEOTIDE SEQUENCE</scope>
</reference>
<dbReference type="PROSITE" id="PS50228">
    <property type="entry name" value="SUEL_LECTIN"/>
    <property type="match status" value="1"/>
</dbReference>
<evidence type="ECO:0000259" key="11">
    <source>
        <dbReference type="PROSITE" id="PS51448"/>
    </source>
</evidence>
<keyword evidence="1 3" id="KW-1015">Disulfide bond</keyword>
<dbReference type="InterPro" id="IPR000519">
    <property type="entry name" value="P_trefoil_dom"/>
</dbReference>
<dbReference type="Pfam" id="PF02140">
    <property type="entry name" value="SUEL_Lectin"/>
    <property type="match status" value="1"/>
</dbReference>
<dbReference type="PANTHER" id="PTHR24543">
    <property type="entry name" value="MULTICOPPER OXIDASE-RELATED"/>
    <property type="match status" value="1"/>
</dbReference>
<dbReference type="PROSITE" id="PS51448">
    <property type="entry name" value="P_TREFOIL_2"/>
    <property type="match status" value="1"/>
</dbReference>
<dbReference type="InterPro" id="IPR000421">
    <property type="entry name" value="FA58C"/>
</dbReference>
<keyword evidence="3" id="KW-0245">EGF-like domain</keyword>
<dbReference type="PROSITE" id="PS50026">
    <property type="entry name" value="EGF_3"/>
    <property type="match status" value="1"/>
</dbReference>
<evidence type="ECO:0000256" key="6">
    <source>
        <dbReference type="SAM" id="Phobius"/>
    </source>
</evidence>
<dbReference type="InterPro" id="IPR044913">
    <property type="entry name" value="P_trefoil_dom_sf"/>
</dbReference>
<evidence type="ECO:0000259" key="8">
    <source>
        <dbReference type="PROSITE" id="PS50022"/>
    </source>
</evidence>
<evidence type="ECO:0000259" key="10">
    <source>
        <dbReference type="PROSITE" id="PS50228"/>
    </source>
</evidence>
<feature type="compositionally biased region" description="Basic and acidic residues" evidence="5">
    <location>
        <begin position="2390"/>
        <end position="2400"/>
    </location>
</feature>
<evidence type="ECO:0000313" key="13">
    <source>
        <dbReference type="Proteomes" id="UP000838412"/>
    </source>
</evidence>
<dbReference type="SUPFAM" id="SSF49785">
    <property type="entry name" value="Galactose-binding domain-like"/>
    <property type="match status" value="1"/>
</dbReference>
<evidence type="ECO:0000259" key="9">
    <source>
        <dbReference type="PROSITE" id="PS50026"/>
    </source>
</evidence>
<dbReference type="EMBL" id="OV696696">
    <property type="protein sequence ID" value="CAH1240852.1"/>
    <property type="molecule type" value="Genomic_DNA"/>
</dbReference>
<feature type="domain" description="Protein kinase" evidence="7">
    <location>
        <begin position="1953"/>
        <end position="2220"/>
    </location>
</feature>
<feature type="compositionally biased region" description="Basic and acidic residues" evidence="5">
    <location>
        <begin position="1250"/>
        <end position="1263"/>
    </location>
</feature>
<dbReference type="Pfam" id="PF00088">
    <property type="entry name" value="Trefoil"/>
    <property type="match status" value="1"/>
</dbReference>
<feature type="compositionally biased region" description="Basic and acidic residues" evidence="5">
    <location>
        <begin position="64"/>
        <end position="81"/>
    </location>
</feature>
<feature type="disulfide bond" evidence="4">
    <location>
        <begin position="747"/>
        <end position="773"/>
    </location>
</feature>
<dbReference type="InterPro" id="IPR000742">
    <property type="entry name" value="EGF"/>
</dbReference>
<feature type="compositionally biased region" description="Polar residues" evidence="5">
    <location>
        <begin position="967"/>
        <end position="1106"/>
    </location>
</feature>
<dbReference type="SUPFAM" id="SSF57196">
    <property type="entry name" value="EGF/Laminin"/>
    <property type="match status" value="1"/>
</dbReference>
<dbReference type="InterPro" id="IPR000922">
    <property type="entry name" value="Lectin_gal-bd_dom"/>
</dbReference>
<dbReference type="PANTHER" id="PTHR24543:SF291">
    <property type="entry name" value="SMOKE ALARM, ISOFORM D"/>
    <property type="match status" value="1"/>
</dbReference>
<keyword evidence="6" id="KW-0812">Transmembrane</keyword>
<feature type="region of interest" description="Disordered" evidence="5">
    <location>
        <begin position="1872"/>
        <end position="1949"/>
    </location>
</feature>
<dbReference type="CDD" id="cd00111">
    <property type="entry name" value="Trefoil"/>
    <property type="match status" value="1"/>
</dbReference>
<dbReference type="SMART" id="SM00231">
    <property type="entry name" value="FA58C"/>
    <property type="match status" value="1"/>
</dbReference>
<feature type="region of interest" description="Disordered" evidence="5">
    <location>
        <begin position="966"/>
        <end position="1106"/>
    </location>
</feature>
<keyword evidence="13" id="KW-1185">Reference proteome</keyword>
<feature type="compositionally biased region" description="Basic and acidic residues" evidence="5">
    <location>
        <begin position="1887"/>
        <end position="1899"/>
    </location>
</feature>
<dbReference type="SMART" id="SM00018">
    <property type="entry name" value="PD"/>
    <property type="match status" value="1"/>
</dbReference>
<feature type="region of interest" description="Disordered" evidence="5">
    <location>
        <begin position="1238"/>
        <end position="1271"/>
    </location>
</feature>
<dbReference type="OrthoDB" id="10059291at2759"/>
<keyword evidence="2" id="KW-0675">Receptor</keyword>
<name>A0A8J9YQ31_BRALA</name>
<dbReference type="Gene3D" id="1.10.510.10">
    <property type="entry name" value="Transferase(Phosphotransferase) domain 1"/>
    <property type="match status" value="1"/>
</dbReference>
<proteinExistence type="predicted"/>
<dbReference type="PROSITE" id="PS50022">
    <property type="entry name" value="FA58C_3"/>
    <property type="match status" value="1"/>
</dbReference>
<keyword evidence="6" id="KW-1133">Transmembrane helix</keyword>
<accession>A0A8J9YQ31</accession>
<feature type="domain" description="P-type" evidence="11">
    <location>
        <begin position="745"/>
        <end position="783"/>
    </location>
</feature>
<feature type="region of interest" description="Disordered" evidence="5">
    <location>
        <begin position="2540"/>
        <end position="2576"/>
    </location>
</feature>
<feature type="compositionally biased region" description="Polar residues" evidence="5">
    <location>
        <begin position="1238"/>
        <end position="1247"/>
    </location>
</feature>
<comment type="caution">
    <text evidence="3">Lacks conserved residue(s) required for the propagation of feature annotation.</text>
</comment>
<evidence type="ECO:0000256" key="1">
    <source>
        <dbReference type="ARBA" id="ARBA00023157"/>
    </source>
</evidence>
<feature type="compositionally biased region" description="Basic and acidic residues" evidence="5">
    <location>
        <begin position="42"/>
        <end position="57"/>
    </location>
</feature>
<dbReference type="SMART" id="SM00220">
    <property type="entry name" value="S_TKc"/>
    <property type="match status" value="1"/>
</dbReference>
<dbReference type="InterPro" id="IPR000719">
    <property type="entry name" value="Prot_kinase_dom"/>
</dbReference>
<dbReference type="InterPro" id="IPR022041">
    <property type="entry name" value="Methyltransf_FA"/>
</dbReference>
<dbReference type="CDD" id="cd22827">
    <property type="entry name" value="Gal_Rha_Lectin_SUL-I-like"/>
    <property type="match status" value="1"/>
</dbReference>
<dbReference type="Gene3D" id="4.10.110.10">
    <property type="entry name" value="Spasmolytic Protein, domain 1"/>
    <property type="match status" value="1"/>
</dbReference>
<feature type="compositionally biased region" description="Polar residues" evidence="5">
    <location>
        <begin position="887"/>
        <end position="951"/>
    </location>
</feature>
<dbReference type="FunFam" id="2.60.120.260:FF:000002">
    <property type="entry name" value="Coagulation factor VIII"/>
    <property type="match status" value="1"/>
</dbReference>
<feature type="disulfide bond" evidence="4">
    <location>
        <begin position="757"/>
        <end position="772"/>
    </location>
</feature>
<feature type="transmembrane region" description="Helical" evidence="6">
    <location>
        <begin position="2984"/>
        <end position="3002"/>
    </location>
</feature>
<evidence type="ECO:0000256" key="2">
    <source>
        <dbReference type="ARBA" id="ARBA00023170"/>
    </source>
</evidence>
<feature type="compositionally biased region" description="Basic and acidic residues" evidence="5">
    <location>
        <begin position="103"/>
        <end position="137"/>
    </location>
</feature>
<organism evidence="12 13">
    <name type="scientific">Branchiostoma lanceolatum</name>
    <name type="common">Common lancelet</name>
    <name type="synonym">Amphioxus lanceolatum</name>
    <dbReference type="NCBI Taxonomy" id="7740"/>
    <lineage>
        <taxon>Eukaryota</taxon>
        <taxon>Metazoa</taxon>
        <taxon>Chordata</taxon>
        <taxon>Cephalochordata</taxon>
        <taxon>Leptocardii</taxon>
        <taxon>Amphioxiformes</taxon>
        <taxon>Branchiostomatidae</taxon>
        <taxon>Branchiostoma</taxon>
    </lineage>
</organism>
<feature type="domain" description="F5/8 type C" evidence="8">
    <location>
        <begin position="407"/>
        <end position="556"/>
    </location>
</feature>
<evidence type="ECO:0000256" key="4">
    <source>
        <dbReference type="PROSITE-ProRule" id="PRU00779"/>
    </source>
</evidence>
<dbReference type="SUPFAM" id="SSF56112">
    <property type="entry name" value="Protein kinase-like (PK-like)"/>
    <property type="match status" value="1"/>
</dbReference>
<feature type="compositionally biased region" description="Basic residues" evidence="5">
    <location>
        <begin position="2401"/>
        <end position="2411"/>
    </location>
</feature>
<feature type="compositionally biased region" description="Polar residues" evidence="5">
    <location>
        <begin position="2548"/>
        <end position="2562"/>
    </location>
</feature>
<dbReference type="Gene3D" id="2.10.25.10">
    <property type="entry name" value="Laminin"/>
    <property type="match status" value="1"/>
</dbReference>
<dbReference type="GO" id="GO:0004672">
    <property type="term" value="F:protein kinase activity"/>
    <property type="evidence" value="ECO:0007669"/>
    <property type="project" value="InterPro"/>
</dbReference>
<protein>
    <submittedName>
        <fullName evidence="12">EDIL3 protein</fullName>
    </submittedName>
</protein>
<sequence length="3076" mass="338404">MQATTEKSVRGVQHQYQNTVKCEILPTDCIGPKAEVPLTPNCDHDGNQDAIPDEKSQKSPLYRDTADQRDIQLARHKDSKLMSRLYGDTNDENESPRQGRKIYTGDKSQEKPKTMSQLYEDKTDHRESPRQARRQSENDTDQEQNTAVSKLYKHEDKTEAQPAGSQDDEDKLEPNVVLYTAPREYAYETCQPTMPPEQYSSEHRDEADNTGQSTSEQAKVVALFGTGACFAAYFTAISGTKADTHPGTTAYTTSPAAEPPLTTSISPPSEVTTVPFDVTAALPDVKADLKEAATAQPEMTTVLPDTTTTLSVMTARPVKDITMRLSCPAGQTLVIDDANFGRTSKDVCRCRHCKYTNCRAASSLSIVWSACQGSQHCTLTAKYRVFGDPCRGFAKYLQVKYRCFTACGKPFGMISGAIPDGSICASSYLGPGHQPYRGRLNGVAGAGAWTAKTNTIGQWLQVDLGETERVTGTIVQGSHYGNAHWVTSYKLQHSADGTIWTPYADSDGSDKVFAGNTDRNTHVTNVLDYPIDARYVRFVVQSWHYKISMRTEILGCSTKVGACQPNPCANGGTCLDRVDGPVCVCCPPFQGKNCSIVCHTPMRTDSNGRYRWDLPRLTGSRFMFEVEAKSDVRVALSSKKEVATYQVIIGGSDNTESVIRRSRQDNNHVTVSTPGIVSPTEYRTFWITWSSDGTIAVGRSGEGQPFMEWRDPDPLPIVYAGFSTGSRNSDQWNLCHTVPPEEAELECLLGAVRRKDCGWGGVTPDQCRQKGCCFDDSTCIFSNNVCELSALKTGPFLSSVHKACLTRSPTTPADQLSISREGPWDFLVKNSPSFAPKGTDLAEVHEIFELMSETEEERSYFMTQHCLPGQTKSTSTKEVTVKSATSAKMSTPSASTPVTVKSATPAKMSTPSASTPVTVKSATPAKMSTPSASTPVTVKSATPAKMSTPSASTPFKVVTVKSATPAKMSTPSASTPVTVKSATPAKMSTPSASTPVTVKSATPAKMSTPSASTPVTVKSATPAKMSTPSPSTPVTVKSATPAKMSTPSASTPVTVKSATPAKMSTPSASTPVTVKSATPAKMSTPSASTPVTVKSATPAKMSTPSASTPFKVVTVKSATSAKMSTPSASTPVTVKSATPAKMSTPSASTPVTVKSATPAKMSTPSASTPVTVKSATPAKMSTPSASTPVTVKSATPAKMSTPSASTPFKVVTVKSATPVKVFTLKTVQPYALQKSTMPTKVDTSPFTTPGREKMQHLRGEEVKPPGSTVKTGSSTDIRVCYPYQRGECQATVDKSRAHSSKSGKLYHYCQPCAKFRPYLGHQLHPASMCKLEEACSHIAVLLFTIEASTSLQENGPASISKKAVWNKYYKEKISEEMDFSHPVHGVQSKRKLKQRHDVPALAGHEAAAAFAELRRICPTAGANLKKDDDTDTVSEGEADVNTEALPPVTYRWSPSSDVDQHRQCDPLIPPQRQELLITHRQWYHTPQHWQCDPLIPPQRQELLITHRQWYLTPQHWQCDPLIPPQRQELLITHRQWYLTPQHRQCDPLIPPQRQELLITHRQWYLTPQHRQCDPLIPPQRQELLITHRQWYLTPQHWQCDPLIPPQRQELLITHRQWYLTPQHWQCDPLIPPQRQELLITHRHWYLTPQHRQCDPLIPPQRQELLITHRQWYLTPQHRQCDPLIPPQHQELLITHRQWYLLTPQHRQCDPLIPLQRQEQPDHSDFSNSYMMSTASLLNIDTCDCEFCPVVSRVDIRENYLLSLAAWRRGEVTVEGLPEGFFSDKKRKPGEMGSKKLQVILDCREEISVERYDMPNRDKKKRQNRGKTTCLVGVAGVAKKNAAAAAESASNLTKMTINLQAAVVVAETANATAAKATEQATGQPPTGKGDRRGGGREGRANRGGSQRSGRRGPHGTGVAAPGRQGGGAGDAQRVECTSAPQATQDRPAQLCDPVGGENILGSGGFGRVFLKTFADCGIGLVAVKQLARRTKATTLSLLQEADILAKVCQKQWFPFIYGINPDVPQPYLVQEFVYCTEGSMISVGLHYRYLLNCDESSLGETTVKKARDGVKQVAHGVQYLHFREILHNNIKTDNVLLRRGSDQRLTAKVIGFGCASWTENPIGFNCGEGVSNHGGPNGRSGDVYSMGRLLEAVCRVYKLEVYPVGSVADFCIKHTAEEGIGEKIRETMMTPVEKRFMDEAKKAESFLKNRSKRGARLHPRAAVPVDPGSAPLALVIQTGSFAPVCGSLALAVRTRFHPHGSAVALPFPGNARLFPWPSWPPSAKGTMAPLVPCSHPIVQLHYQNQHRQGDGNGGQRAPEYIRVHMEVLVTLKVAAKVPMERYTAVNIERRPAFLEWRSHVDPEDVYFAEETGFNIQTDRRGEHMRGTFCRRWHEDKEDRPAKKTKKSKKSTKSKPSAGNSKESKISETTNQVKARRERGLKKAQAEATRNIMRKRTEVFEVQDMEISGPEQEMVGLGPANSDGSANANPPTNGSESADANPPTNDTDRPTPTHLPTSIVKDCLKPIETSLEAILGRLARKEKRKKASHAGTTGNLPRATSYTPHSFMGLLNDGGGTEARSQLHHQAQAQSRPDFTPPTSSVVASGLHAVYSEAHGSQSEGTPTTPTVAIPPFDTNHTKPSCVHLLQHRHPSCACILKQKRLPLEVPDGPGGIEVWPKQCFFSSGNRSGVATQLKQENGKIVSTHCIAHRCALAVGQSGNKVKYIGEDFKPNLLSLFLFYDGSAVRSEGHPPRLDVEEAHTAQGRKDVRWLSHVGATSALYRSLRSVLVHLNEEMGKGVVMARAFWTWLSQYKAIVTLYLLCDVLPHLSGLSKIFQQNRLDLTEVHKAVETKKKVIRLARGQPLEGPRLAELDEDLRPGGRLDGLDIQVSDKQREDFARLRRSFIDHLLENLDERFPQTELLSAFGVLGPGSRPVEMPRDYGWDEIDRLATFYADGHSPIDREALRDEWIAFRQHLGSYRGKTQLYYWWLIFGTFVGGIGLVAVKQLARRTKATNLSLLQEADILASVCHNQWFPFIYGINPDVPQPYPVQEFVSCTEGSMRSVSFHYLLNCDRSSLG</sequence>
<dbReference type="InterPro" id="IPR043159">
    <property type="entry name" value="Lectin_gal-bd_sf"/>
</dbReference>
<dbReference type="CDD" id="cd00054">
    <property type="entry name" value="EGF_CA"/>
    <property type="match status" value="1"/>
</dbReference>
<feature type="domain" description="EGF-like" evidence="9">
    <location>
        <begin position="559"/>
        <end position="595"/>
    </location>
</feature>
<dbReference type="Pfam" id="PF12248">
    <property type="entry name" value="Methyltransf_FA"/>
    <property type="match status" value="1"/>
</dbReference>